<keyword evidence="7" id="KW-1185">Reference proteome</keyword>
<dbReference type="RefSeq" id="WP_093659697.1">
    <property type="nucleotide sequence ID" value="NZ_FOET01000007.1"/>
</dbReference>
<dbReference type="InterPro" id="IPR036322">
    <property type="entry name" value="WD40_repeat_dom_sf"/>
</dbReference>
<dbReference type="SUPFAM" id="SSF52540">
    <property type="entry name" value="P-loop containing nucleoside triphosphate hydrolases"/>
    <property type="match status" value="1"/>
</dbReference>
<dbReference type="Pfam" id="PF00400">
    <property type="entry name" value="WD40"/>
    <property type="match status" value="13"/>
</dbReference>
<dbReference type="InterPro" id="IPR020472">
    <property type="entry name" value="WD40_PAC1"/>
</dbReference>
<feature type="region of interest" description="Disordered" evidence="4">
    <location>
        <begin position="372"/>
        <end position="393"/>
    </location>
</feature>
<dbReference type="SMART" id="SM00320">
    <property type="entry name" value="WD40"/>
    <property type="match status" value="14"/>
</dbReference>
<keyword evidence="1 3" id="KW-0853">WD repeat</keyword>
<evidence type="ECO:0000256" key="3">
    <source>
        <dbReference type="PROSITE-ProRule" id="PRU00221"/>
    </source>
</evidence>
<dbReference type="InterPro" id="IPR015943">
    <property type="entry name" value="WD40/YVTN_repeat-like_dom_sf"/>
</dbReference>
<gene>
    <name evidence="6" type="ORF">SAMN05216481_10763</name>
</gene>
<organism evidence="6 7">
    <name type="scientific">Streptomyces radiopugnans</name>
    <dbReference type="NCBI Taxonomy" id="403935"/>
    <lineage>
        <taxon>Bacteria</taxon>
        <taxon>Bacillati</taxon>
        <taxon>Actinomycetota</taxon>
        <taxon>Actinomycetes</taxon>
        <taxon>Kitasatosporales</taxon>
        <taxon>Streptomycetaceae</taxon>
        <taxon>Streptomyces</taxon>
    </lineage>
</organism>
<dbReference type="PROSITE" id="PS50082">
    <property type="entry name" value="WD_REPEATS_2"/>
    <property type="match status" value="10"/>
</dbReference>
<evidence type="ECO:0000313" key="7">
    <source>
        <dbReference type="Proteomes" id="UP000199055"/>
    </source>
</evidence>
<dbReference type="AlphaFoldDB" id="A0A1H9FKU6"/>
<dbReference type="Pfam" id="PF20703">
    <property type="entry name" value="nSTAND1"/>
    <property type="match status" value="1"/>
</dbReference>
<feature type="repeat" description="WD" evidence="3">
    <location>
        <begin position="644"/>
        <end position="685"/>
    </location>
</feature>
<dbReference type="Proteomes" id="UP000199055">
    <property type="component" value="Unassembled WGS sequence"/>
</dbReference>
<feature type="repeat" description="WD" evidence="3">
    <location>
        <begin position="602"/>
        <end position="643"/>
    </location>
</feature>
<feature type="repeat" description="WD" evidence="3">
    <location>
        <begin position="831"/>
        <end position="862"/>
    </location>
</feature>
<feature type="repeat" description="WD" evidence="3">
    <location>
        <begin position="686"/>
        <end position="727"/>
    </location>
</feature>
<dbReference type="PRINTS" id="PR00320">
    <property type="entry name" value="GPROTEINBRPT"/>
</dbReference>
<dbReference type="SUPFAM" id="SSF50978">
    <property type="entry name" value="WD40 repeat-like"/>
    <property type="match status" value="1"/>
</dbReference>
<feature type="region of interest" description="Disordered" evidence="4">
    <location>
        <begin position="87"/>
        <end position="111"/>
    </location>
</feature>
<dbReference type="InterPro" id="IPR001387">
    <property type="entry name" value="Cro/C1-type_HTH"/>
</dbReference>
<feature type="repeat" description="WD" evidence="3">
    <location>
        <begin position="1074"/>
        <end position="1114"/>
    </location>
</feature>
<dbReference type="SUPFAM" id="SSF82171">
    <property type="entry name" value="DPP6 N-terminal domain-like"/>
    <property type="match status" value="1"/>
</dbReference>
<dbReference type="PANTHER" id="PTHR22847">
    <property type="entry name" value="WD40 REPEAT PROTEIN"/>
    <property type="match status" value="1"/>
</dbReference>
<dbReference type="InterPro" id="IPR019775">
    <property type="entry name" value="WD40_repeat_CS"/>
</dbReference>
<dbReference type="Gene3D" id="2.130.10.10">
    <property type="entry name" value="YVTN repeat-like/Quinoprotein amine dehydrogenase"/>
    <property type="match status" value="5"/>
</dbReference>
<evidence type="ECO:0000256" key="2">
    <source>
        <dbReference type="ARBA" id="ARBA00022737"/>
    </source>
</evidence>
<keyword evidence="2" id="KW-0677">Repeat</keyword>
<dbReference type="InterPro" id="IPR001680">
    <property type="entry name" value="WD40_rpt"/>
</dbReference>
<dbReference type="InterPro" id="IPR027417">
    <property type="entry name" value="P-loop_NTPase"/>
</dbReference>
<dbReference type="PROSITE" id="PS00678">
    <property type="entry name" value="WD_REPEATS_1"/>
    <property type="match status" value="3"/>
</dbReference>
<dbReference type="EMBL" id="FOET01000007">
    <property type="protein sequence ID" value="SEQ38524.1"/>
    <property type="molecule type" value="Genomic_DNA"/>
</dbReference>
<feature type="repeat" description="WD" evidence="3">
    <location>
        <begin position="990"/>
        <end position="1031"/>
    </location>
</feature>
<feature type="repeat" description="WD" evidence="3">
    <location>
        <begin position="948"/>
        <end position="989"/>
    </location>
</feature>
<dbReference type="InterPro" id="IPR049052">
    <property type="entry name" value="nSTAND1"/>
</dbReference>
<reference evidence="6 7" key="1">
    <citation type="submission" date="2016-10" db="EMBL/GenBank/DDBJ databases">
        <authorList>
            <person name="de Groot N.N."/>
        </authorList>
    </citation>
    <scope>NUCLEOTIDE SEQUENCE [LARGE SCALE GENOMIC DNA]</scope>
    <source>
        <strain evidence="6 7">CGMCC 4.3519</strain>
    </source>
</reference>
<name>A0A1H9FKU6_9ACTN</name>
<feature type="repeat" description="WD" evidence="3">
    <location>
        <begin position="1032"/>
        <end position="1073"/>
    </location>
</feature>
<dbReference type="CDD" id="cd00200">
    <property type="entry name" value="WD40"/>
    <property type="match status" value="2"/>
</dbReference>
<sequence>MGRREKPLDPAAGPVQRFAAELRELRRASGGTTYRAMAQRAPYSAATLAEAAAGRRLPTLPVALAYAQACGGDRREWEERWRRASADALARPSGAEDGADAPYPGLRRFQPEDEKRFFGREQLTGDLVRRMGEGRFTAVVGASGSGKSSLLRAGLIPALRSGTAAVRPAAVRVFTPGPHPMRDHPRLLAPASHAPDADTVVVVDQFEEVFTLCRDPGERREFIGLLLAARRPRSRLRVVVAVRADFFGHCAGHPDLADALRDATLLVGPMTPAQLRRAIVRPAADAGLIVERALTARLVDEATGEPGGLPLMSHALLETWRRRRGRALTLAAYEAAGGIRGAIAQTAEDLYTRLDPEQAAAARRILLRLVNPGEGAPDTRRPTDRGELGADGAGRTAEAEVLERLARARLVTLDGSTVTLAHEALIAAWPRLRGWIEADRRRLLVHRQLTEAAQAWHSLDRDTGALYRGARLAAARDRLGGAGVGLTALEREFLLASEAAEEAEAEEARARTTRLRRLSVMLSALLVLCATAVAATFQQYSIAREQRRVVTSHELAAQADSMAGERPEAAAMLALAAFQRADVPETRSSLLSAYARYRADRFAAHAGTVSAMEFSPDGRTLATAGDGHGVRLWDTRARQIAATLAGHTDRVNDVGFSPDGRLLATAGDDRSAKLWDTRTHRVVATLTGHTGQVTTVAFSPDGRTLATGGGDGAVRLWDTGKERQSAVLSGHTGEVTAVAFSPDGRTLVTGGVDATLRMWDTASGRESATLAVMRNASTGQRSPVYDVAFSPDGRTLAAAGTEITRLWDTATYHYRKTTAVTGRREHAHRELAFTPDSRTLAVTGADGTVRFWDTGDHRTTATITAGEEPAAYETALSPGGRVLAVADGEGRVQLWDTATQQRTAVLGAAAPFSRLAAFSPDGRTLATTGSADGAVELWRVGGHRRLRTLGHGSDVHTAAFSPDGRTLATGAADGTVRLWDADSGRRRAALTGHTDAVTAVAFSPDGRTLATGSADDTVRLWDAGKGRQTAVLRRHTDRVRALAFSPDGRTLATASADRTVLVWETGARRVRTSLTGHEGPVTGVAFAPGGRLLATAAGGRVRLWDTASYRTAATLTGHPDGAEHVAFAPGGETLVTAGAGTIHLWDTASHDTAATLTGDGEISAMALSPDGRTLATAGEEKRLWRIDAGEVAAEVCRARRTHRWSELVSDLPAAPSCP</sequence>
<proteinExistence type="predicted"/>
<feature type="compositionally biased region" description="Basic and acidic residues" evidence="4">
    <location>
        <begin position="377"/>
        <end position="388"/>
    </location>
</feature>
<evidence type="ECO:0000256" key="4">
    <source>
        <dbReference type="SAM" id="MobiDB-lite"/>
    </source>
</evidence>
<evidence type="ECO:0000259" key="5">
    <source>
        <dbReference type="SMART" id="SM00530"/>
    </source>
</evidence>
<dbReference type="STRING" id="403935.SAMN05216481_10763"/>
<feature type="domain" description="HTH cro/C1-type" evidence="5">
    <location>
        <begin position="21"/>
        <end position="77"/>
    </location>
</feature>
<accession>A0A1H9FKU6</accession>
<dbReference type="Gene3D" id="3.40.50.300">
    <property type="entry name" value="P-loop containing nucleotide triphosphate hydrolases"/>
    <property type="match status" value="1"/>
</dbReference>
<feature type="repeat" description="WD" evidence="3">
    <location>
        <begin position="728"/>
        <end position="769"/>
    </location>
</feature>
<dbReference type="PROSITE" id="PS50294">
    <property type="entry name" value="WD_REPEATS_REGION"/>
    <property type="match status" value="8"/>
</dbReference>
<dbReference type="PANTHER" id="PTHR22847:SF637">
    <property type="entry name" value="WD REPEAT DOMAIN 5B"/>
    <property type="match status" value="1"/>
</dbReference>
<dbReference type="SMART" id="SM00530">
    <property type="entry name" value="HTH_XRE"/>
    <property type="match status" value="1"/>
</dbReference>
<evidence type="ECO:0000313" key="6">
    <source>
        <dbReference type="EMBL" id="SEQ38524.1"/>
    </source>
</evidence>
<protein>
    <submittedName>
        <fullName evidence="6">WD40 repeat</fullName>
    </submittedName>
</protein>
<evidence type="ECO:0000256" key="1">
    <source>
        <dbReference type="ARBA" id="ARBA00022574"/>
    </source>
</evidence>
<feature type="repeat" description="WD" evidence="3">
    <location>
        <begin position="864"/>
        <end position="905"/>
    </location>
</feature>